<evidence type="ECO:0000256" key="4">
    <source>
        <dbReference type="ARBA" id="ARBA00022475"/>
    </source>
</evidence>
<dbReference type="GO" id="GO:0005886">
    <property type="term" value="C:plasma membrane"/>
    <property type="evidence" value="ECO:0007669"/>
    <property type="project" value="UniProtKB-SubCell"/>
</dbReference>
<dbReference type="GO" id="GO:0000155">
    <property type="term" value="F:phosphorelay sensor kinase activity"/>
    <property type="evidence" value="ECO:0007669"/>
    <property type="project" value="InterPro"/>
</dbReference>
<dbReference type="SUPFAM" id="SSF47384">
    <property type="entry name" value="Homodimeric domain of signal transducing histidine kinase"/>
    <property type="match status" value="1"/>
</dbReference>
<organism evidence="15 16">
    <name type="scientific">Paenibacillus phyllosphaerae</name>
    <dbReference type="NCBI Taxonomy" id="274593"/>
    <lineage>
        <taxon>Bacteria</taxon>
        <taxon>Bacillati</taxon>
        <taxon>Bacillota</taxon>
        <taxon>Bacilli</taxon>
        <taxon>Bacillales</taxon>
        <taxon>Paenibacillaceae</taxon>
        <taxon>Paenibacillus</taxon>
    </lineage>
</organism>
<sequence>MKVKSVVVKLFLLTSSVFIVLFLLMSVGQLLFFEDFYKHQQFKALKENTREFAAQYQMKKGDTEMVDAISAFLNENKAQLVVVDRDGNYLFDNPFKIVIALADGTRITIPLYVYRHHDQLMTAGLKTGDTISVTGLFQYEGNKEIFYSTQIKKNDGAVISRKTEHSLTSMQVLTGRIVHFVLPRADQWNIREGILNFAVTGNFPLADAELQTLEAGNRVTKEWVEPWSNAENLILLHPIMEGRTLSSIVMVVSSVAELQTTYASLKIYYLYFGIGGILLILLLSVFYSRVVAKPLLTINDMAIRLEGMDFTAVQPLKRQDEFGLLSRNLSSLAVKLDAALTRLREMNSRLVSDIERKEELERIQRAFISDISHELKTPLSIIRSYAEGLRDGVAEERRDVYTDTIIDECERMETLILNMLLLMRHDSQMTLFQPEPIALTDLLERTCRLMNAQLTGKQHRCTIHAKPDISVVADPALMERVMLNLLSNAIRHADPGSEIAIQVDEHTPQGVRVNVANQGARIPDEHIQRVWDRFYQAAASRSRNVTGSGLGLAIVMQIVRDHGQTCGVYNTENGVVFWFTLERYGEQLQL</sequence>
<dbReference type="PROSITE" id="PS50109">
    <property type="entry name" value="HIS_KIN"/>
    <property type="match status" value="1"/>
</dbReference>
<dbReference type="InterPro" id="IPR036097">
    <property type="entry name" value="HisK_dim/P_sf"/>
</dbReference>
<reference evidence="15 16" key="1">
    <citation type="submission" date="2020-08" db="EMBL/GenBank/DDBJ databases">
        <title>Genomic Encyclopedia of Type Strains, Phase III (KMG-III): the genomes of soil and plant-associated and newly described type strains.</title>
        <authorList>
            <person name="Whitman W."/>
        </authorList>
    </citation>
    <scope>NUCLEOTIDE SEQUENCE [LARGE SCALE GENOMIC DNA]</scope>
    <source>
        <strain evidence="15 16">CECT 5862</strain>
    </source>
</reference>
<dbReference type="InterPro" id="IPR004358">
    <property type="entry name" value="Sig_transdc_His_kin-like_C"/>
</dbReference>
<feature type="transmembrane region" description="Helical" evidence="12">
    <location>
        <begin position="268"/>
        <end position="287"/>
    </location>
</feature>
<evidence type="ECO:0000256" key="9">
    <source>
        <dbReference type="ARBA" id="ARBA00022840"/>
    </source>
</evidence>
<dbReference type="PRINTS" id="PR00344">
    <property type="entry name" value="BCTRLSENSOR"/>
</dbReference>
<comment type="catalytic activity">
    <reaction evidence="1">
        <text>ATP + protein L-histidine = ADP + protein N-phospho-L-histidine.</text>
        <dbReference type="EC" id="2.7.13.3"/>
    </reaction>
</comment>
<proteinExistence type="predicted"/>
<accession>A0A7W5FNT7</accession>
<dbReference type="RefSeq" id="WP_183601234.1">
    <property type="nucleotide sequence ID" value="NZ_JACHXK010000007.1"/>
</dbReference>
<dbReference type="AlphaFoldDB" id="A0A7W5FNT7"/>
<dbReference type="CDD" id="cd00082">
    <property type="entry name" value="HisKA"/>
    <property type="match status" value="1"/>
</dbReference>
<dbReference type="SUPFAM" id="SSF158472">
    <property type="entry name" value="HAMP domain-like"/>
    <property type="match status" value="1"/>
</dbReference>
<dbReference type="Gene3D" id="3.30.565.10">
    <property type="entry name" value="Histidine kinase-like ATPase, C-terminal domain"/>
    <property type="match status" value="1"/>
</dbReference>
<keyword evidence="11 12" id="KW-0472">Membrane</keyword>
<dbReference type="EC" id="2.7.13.3" evidence="3"/>
<keyword evidence="9" id="KW-0067">ATP-binding</keyword>
<evidence type="ECO:0000259" key="14">
    <source>
        <dbReference type="PROSITE" id="PS50885"/>
    </source>
</evidence>
<dbReference type="Proteomes" id="UP000570361">
    <property type="component" value="Unassembled WGS sequence"/>
</dbReference>
<dbReference type="GO" id="GO:0016036">
    <property type="term" value="P:cellular response to phosphate starvation"/>
    <property type="evidence" value="ECO:0007669"/>
    <property type="project" value="TreeGrafter"/>
</dbReference>
<keyword evidence="4" id="KW-1003">Cell membrane</keyword>
<keyword evidence="8 15" id="KW-0418">Kinase</keyword>
<comment type="caution">
    <text evidence="15">The sequence shown here is derived from an EMBL/GenBank/DDBJ whole genome shotgun (WGS) entry which is preliminary data.</text>
</comment>
<name>A0A7W5FNT7_9BACL</name>
<dbReference type="GO" id="GO:0004721">
    <property type="term" value="F:phosphoprotein phosphatase activity"/>
    <property type="evidence" value="ECO:0007669"/>
    <property type="project" value="TreeGrafter"/>
</dbReference>
<dbReference type="InterPro" id="IPR003594">
    <property type="entry name" value="HATPase_dom"/>
</dbReference>
<dbReference type="Gene3D" id="1.10.287.130">
    <property type="match status" value="1"/>
</dbReference>
<evidence type="ECO:0000256" key="12">
    <source>
        <dbReference type="SAM" id="Phobius"/>
    </source>
</evidence>
<gene>
    <name evidence="15" type="ORF">FHS18_003412</name>
</gene>
<evidence type="ECO:0000256" key="5">
    <source>
        <dbReference type="ARBA" id="ARBA00022553"/>
    </source>
</evidence>
<dbReference type="InterPro" id="IPR003660">
    <property type="entry name" value="HAMP_dom"/>
</dbReference>
<keyword evidence="7" id="KW-0547">Nucleotide-binding</keyword>
<evidence type="ECO:0000256" key="7">
    <source>
        <dbReference type="ARBA" id="ARBA00022741"/>
    </source>
</evidence>
<dbReference type="InterPro" id="IPR005467">
    <property type="entry name" value="His_kinase_dom"/>
</dbReference>
<dbReference type="Pfam" id="PF02518">
    <property type="entry name" value="HATPase_c"/>
    <property type="match status" value="1"/>
</dbReference>
<dbReference type="SUPFAM" id="SSF55874">
    <property type="entry name" value="ATPase domain of HSP90 chaperone/DNA topoisomerase II/histidine kinase"/>
    <property type="match status" value="1"/>
</dbReference>
<evidence type="ECO:0000256" key="3">
    <source>
        <dbReference type="ARBA" id="ARBA00012438"/>
    </source>
</evidence>
<keyword evidence="16" id="KW-1185">Reference proteome</keyword>
<dbReference type="Pfam" id="PF00512">
    <property type="entry name" value="HisKA"/>
    <property type="match status" value="1"/>
</dbReference>
<evidence type="ECO:0000313" key="16">
    <source>
        <dbReference type="Proteomes" id="UP000570361"/>
    </source>
</evidence>
<evidence type="ECO:0000259" key="13">
    <source>
        <dbReference type="PROSITE" id="PS50109"/>
    </source>
</evidence>
<dbReference type="Gene3D" id="6.10.340.10">
    <property type="match status" value="1"/>
</dbReference>
<evidence type="ECO:0000256" key="10">
    <source>
        <dbReference type="ARBA" id="ARBA00023012"/>
    </source>
</evidence>
<feature type="domain" description="HAMP" evidence="14">
    <location>
        <begin position="289"/>
        <end position="341"/>
    </location>
</feature>
<dbReference type="GO" id="GO:0005524">
    <property type="term" value="F:ATP binding"/>
    <property type="evidence" value="ECO:0007669"/>
    <property type="project" value="UniProtKB-KW"/>
</dbReference>
<dbReference type="PANTHER" id="PTHR45453">
    <property type="entry name" value="PHOSPHATE REGULON SENSOR PROTEIN PHOR"/>
    <property type="match status" value="1"/>
</dbReference>
<dbReference type="SMART" id="SM00387">
    <property type="entry name" value="HATPase_c"/>
    <property type="match status" value="1"/>
</dbReference>
<dbReference type="EMBL" id="JACHXK010000007">
    <property type="protein sequence ID" value="MBB3111344.1"/>
    <property type="molecule type" value="Genomic_DNA"/>
</dbReference>
<keyword evidence="5" id="KW-0597">Phosphoprotein</keyword>
<protein>
    <recommendedName>
        <fullName evidence="3">histidine kinase</fullName>
        <ecNumber evidence="3">2.7.13.3</ecNumber>
    </recommendedName>
</protein>
<feature type="domain" description="Histidine kinase" evidence="13">
    <location>
        <begin position="370"/>
        <end position="585"/>
    </location>
</feature>
<keyword evidence="12" id="KW-1133">Transmembrane helix</keyword>
<evidence type="ECO:0000313" key="15">
    <source>
        <dbReference type="EMBL" id="MBB3111344.1"/>
    </source>
</evidence>
<keyword evidence="10" id="KW-0902">Two-component regulatory system</keyword>
<feature type="transmembrane region" description="Helical" evidence="12">
    <location>
        <begin position="6"/>
        <end position="33"/>
    </location>
</feature>
<dbReference type="PANTHER" id="PTHR45453:SF3">
    <property type="entry name" value="HISTIDINE KINASE"/>
    <property type="match status" value="1"/>
</dbReference>
<evidence type="ECO:0000256" key="6">
    <source>
        <dbReference type="ARBA" id="ARBA00022679"/>
    </source>
</evidence>
<dbReference type="FunFam" id="1.10.287.130:FF:000001">
    <property type="entry name" value="Two-component sensor histidine kinase"/>
    <property type="match status" value="1"/>
</dbReference>
<evidence type="ECO:0000256" key="8">
    <source>
        <dbReference type="ARBA" id="ARBA00022777"/>
    </source>
</evidence>
<keyword evidence="12" id="KW-0812">Transmembrane</keyword>
<evidence type="ECO:0000256" key="1">
    <source>
        <dbReference type="ARBA" id="ARBA00000085"/>
    </source>
</evidence>
<dbReference type="PROSITE" id="PS50885">
    <property type="entry name" value="HAMP"/>
    <property type="match status" value="1"/>
</dbReference>
<evidence type="ECO:0000256" key="2">
    <source>
        <dbReference type="ARBA" id="ARBA00004651"/>
    </source>
</evidence>
<dbReference type="InterPro" id="IPR003661">
    <property type="entry name" value="HisK_dim/P_dom"/>
</dbReference>
<keyword evidence="6" id="KW-0808">Transferase</keyword>
<dbReference type="InterPro" id="IPR036890">
    <property type="entry name" value="HATPase_C_sf"/>
</dbReference>
<comment type="subcellular location">
    <subcellularLocation>
        <location evidence="2">Cell membrane</location>
        <topology evidence="2">Multi-pass membrane protein</topology>
    </subcellularLocation>
</comment>
<evidence type="ECO:0000256" key="11">
    <source>
        <dbReference type="ARBA" id="ARBA00023136"/>
    </source>
</evidence>
<dbReference type="SMART" id="SM00388">
    <property type="entry name" value="HisKA"/>
    <property type="match status" value="1"/>
</dbReference>
<dbReference type="InterPro" id="IPR050351">
    <property type="entry name" value="BphY/WalK/GraS-like"/>
</dbReference>